<dbReference type="CDD" id="cd05466">
    <property type="entry name" value="PBP2_LTTR_substrate"/>
    <property type="match status" value="1"/>
</dbReference>
<dbReference type="PROSITE" id="PS50931">
    <property type="entry name" value="HTH_LYSR"/>
    <property type="match status" value="1"/>
</dbReference>
<reference evidence="6" key="1">
    <citation type="submission" date="2009-08" db="EMBL/GenBank/DDBJ databases">
        <authorList>
            <person name="Gill J."/>
            <person name="Borman J."/>
            <person name="Shetty J."/>
            <person name="Hostetler J."/>
            <person name="Durkin S."/>
            <person name="Montgomery B."/>
        </authorList>
    </citation>
    <scope>NUCLEOTIDE SEQUENCE</scope>
    <source>
        <strain evidence="6">SK933</strain>
        <plasmid evidence="6">SAP105B</plasmid>
    </source>
</reference>
<feature type="domain" description="HTH lysR-type" evidence="5">
    <location>
        <begin position="1"/>
        <end position="58"/>
    </location>
</feature>
<dbReference type="GO" id="GO:0003677">
    <property type="term" value="F:DNA binding"/>
    <property type="evidence" value="ECO:0007669"/>
    <property type="project" value="UniProtKB-KW"/>
</dbReference>
<dbReference type="EMBL" id="GQ900453">
    <property type="protein sequence ID" value="ADA80168.1"/>
    <property type="molecule type" value="Genomic_DNA"/>
</dbReference>
<protein>
    <submittedName>
        <fullName evidence="6">Transcriptional regulator, LysR family</fullName>
    </submittedName>
</protein>
<dbReference type="InterPro" id="IPR036388">
    <property type="entry name" value="WH-like_DNA-bd_sf"/>
</dbReference>
<reference evidence="6" key="2">
    <citation type="submission" date="2009-12" db="EMBL/GenBank/DDBJ databases">
        <authorList>
            <person name="Summers A.O."/>
            <person name="Shearer J."/>
            <person name="Wireman J."/>
        </authorList>
    </citation>
    <scope>NUCLEOTIDE SEQUENCE</scope>
    <source>
        <strain evidence="6">SK933</strain>
        <plasmid evidence="6">SAP105B</plasmid>
    </source>
</reference>
<evidence type="ECO:0000259" key="5">
    <source>
        <dbReference type="PROSITE" id="PS50931"/>
    </source>
</evidence>
<evidence type="ECO:0000256" key="1">
    <source>
        <dbReference type="ARBA" id="ARBA00009437"/>
    </source>
</evidence>
<organism evidence="6">
    <name type="scientific">Staphylococcus epidermidis</name>
    <dbReference type="NCBI Taxonomy" id="1282"/>
    <lineage>
        <taxon>Bacteria</taxon>
        <taxon>Bacillati</taxon>
        <taxon>Bacillota</taxon>
        <taxon>Bacilli</taxon>
        <taxon>Bacillales</taxon>
        <taxon>Staphylococcaceae</taxon>
        <taxon>Staphylococcus</taxon>
    </lineage>
</organism>
<dbReference type="InterPro" id="IPR036390">
    <property type="entry name" value="WH_DNA-bd_sf"/>
</dbReference>
<dbReference type="SUPFAM" id="SSF53850">
    <property type="entry name" value="Periplasmic binding protein-like II"/>
    <property type="match status" value="1"/>
</dbReference>
<dbReference type="Pfam" id="PF00126">
    <property type="entry name" value="HTH_1"/>
    <property type="match status" value="1"/>
</dbReference>
<comment type="similarity">
    <text evidence="1">Belongs to the LysR transcriptional regulatory family.</text>
</comment>
<evidence type="ECO:0000256" key="2">
    <source>
        <dbReference type="ARBA" id="ARBA00023015"/>
    </source>
</evidence>
<evidence type="ECO:0000256" key="3">
    <source>
        <dbReference type="ARBA" id="ARBA00023125"/>
    </source>
</evidence>
<dbReference type="InterPro" id="IPR005119">
    <property type="entry name" value="LysR_subst-bd"/>
</dbReference>
<gene>
    <name evidence="6" type="ORF">SAP105B_004</name>
</gene>
<dbReference type="Pfam" id="PF03466">
    <property type="entry name" value="LysR_substrate"/>
    <property type="match status" value="1"/>
</dbReference>
<dbReference type="SUPFAM" id="SSF46785">
    <property type="entry name" value="Winged helix' DNA-binding domain"/>
    <property type="match status" value="1"/>
</dbReference>
<geneLocation type="plasmid" evidence="6">
    <name>SAP105B</name>
</geneLocation>
<keyword evidence="2" id="KW-0805">Transcription regulation</keyword>
<keyword evidence="3" id="KW-0238">DNA-binding</keyword>
<dbReference type="AlphaFoldDB" id="D2JC44"/>
<dbReference type="PANTHER" id="PTHR30126">
    <property type="entry name" value="HTH-TYPE TRANSCRIPTIONAL REGULATOR"/>
    <property type="match status" value="1"/>
</dbReference>
<evidence type="ECO:0000256" key="4">
    <source>
        <dbReference type="ARBA" id="ARBA00023163"/>
    </source>
</evidence>
<dbReference type="Gene3D" id="3.40.190.10">
    <property type="entry name" value="Periplasmic binding protein-like II"/>
    <property type="match status" value="2"/>
</dbReference>
<accession>D2JC44</accession>
<dbReference type="Gene3D" id="1.10.10.10">
    <property type="entry name" value="Winged helix-like DNA-binding domain superfamily/Winged helix DNA-binding domain"/>
    <property type="match status" value="1"/>
</dbReference>
<proteinExistence type="inferred from homology"/>
<dbReference type="RefSeq" id="WP_015740107.1">
    <property type="nucleotide sequence ID" value="NC_013378.1"/>
</dbReference>
<dbReference type="InterPro" id="IPR000847">
    <property type="entry name" value="LysR_HTH_N"/>
</dbReference>
<dbReference type="GO" id="GO:0003700">
    <property type="term" value="F:DNA-binding transcription factor activity"/>
    <property type="evidence" value="ECO:0007669"/>
    <property type="project" value="InterPro"/>
</dbReference>
<sequence>MNFNYMKDFIKVVEYNSLNKASRELNISTPALSKRIRSIEDYFDCNLFYRTSKGIFLTQKGNTVFRSFLKINDQFEELKSEISESKDKKIKLGVIPSFSLYKLHERDYITENAILVIENSTSILLEELYKDNIDVVIGDITNLKNNSLYIEELYIEDFIVAYGDENKFKNTKQVNIKSLKNEKIYIQTPPCDTYNFLKNNLLKDNLHIDYVDYYETILANVKANKGITMTPQSLTTRFESMNLYQKKLQNYKRIVGVVSFDKNKMNKIIDIIRPMHNPYNFATHNS</sequence>
<keyword evidence="4" id="KW-0804">Transcription</keyword>
<keyword evidence="6" id="KW-0614">Plasmid</keyword>
<evidence type="ECO:0000313" key="6">
    <source>
        <dbReference type="EMBL" id="ADA80168.1"/>
    </source>
</evidence>
<name>D2JC44_STAEP</name>